<dbReference type="PANTHER" id="PTHR15048:SF0">
    <property type="entry name" value="STARCH-BINDING DOMAIN-CONTAINING PROTEIN 1"/>
    <property type="match status" value="1"/>
</dbReference>
<feature type="domain" description="CBM20" evidence="1">
    <location>
        <begin position="1"/>
        <end position="96"/>
    </location>
</feature>
<dbReference type="SUPFAM" id="SSF49452">
    <property type="entry name" value="Starch-binding domain-like"/>
    <property type="match status" value="1"/>
</dbReference>
<dbReference type="OMA" id="IVIESVW"/>
<dbReference type="VEuPathDB" id="AmoebaDB:EHI_107050"/>
<dbReference type="PROSITE" id="PS51166">
    <property type="entry name" value="CBM20"/>
    <property type="match status" value="1"/>
</dbReference>
<dbReference type="Proteomes" id="UP000078387">
    <property type="component" value="Unassembled WGS sequence"/>
</dbReference>
<reference evidence="2 3" key="1">
    <citation type="submission" date="2016-05" db="EMBL/GenBank/DDBJ databases">
        <title>First whole genome sequencing of Entamoeba histolytica HM1:IMSS-clone-6.</title>
        <authorList>
            <person name="Mukherjee Avik.K."/>
            <person name="Izumyama S."/>
            <person name="Nakada-Tsukui K."/>
            <person name="Nozaki T."/>
        </authorList>
    </citation>
    <scope>NUCLEOTIDE SEQUENCE [LARGE SCALE GENOMIC DNA]</scope>
    <source>
        <strain evidence="2 3">HM1:IMSS clone 6</strain>
    </source>
</reference>
<dbReference type="Gene3D" id="2.60.40.10">
    <property type="entry name" value="Immunoglobulins"/>
    <property type="match status" value="1"/>
</dbReference>
<dbReference type="EMBL" id="BDEQ01000001">
    <property type="protein sequence ID" value="GAT94919.1"/>
    <property type="molecule type" value="Genomic_DNA"/>
</dbReference>
<organism evidence="2 3">
    <name type="scientific">Entamoeba histolytica</name>
    <dbReference type="NCBI Taxonomy" id="5759"/>
    <lineage>
        <taxon>Eukaryota</taxon>
        <taxon>Amoebozoa</taxon>
        <taxon>Evosea</taxon>
        <taxon>Archamoebae</taxon>
        <taxon>Mastigamoebida</taxon>
        <taxon>Entamoebidae</taxon>
        <taxon>Entamoeba</taxon>
    </lineage>
</organism>
<name>A0A5K1UX63_ENTHI</name>
<dbReference type="PANTHER" id="PTHR15048">
    <property type="entry name" value="STARCH-BINDING DOMAIN-CONTAINING PROTEIN 1"/>
    <property type="match status" value="1"/>
</dbReference>
<accession>A0A5K1UX63</accession>
<dbReference type="AlphaFoldDB" id="A0A5K1UX63"/>
<dbReference type="InterPro" id="IPR013784">
    <property type="entry name" value="Carb-bd-like_fold"/>
</dbReference>
<dbReference type="VEuPathDB" id="AmoebaDB:EHI7A_019740"/>
<protein>
    <recommendedName>
        <fullName evidence="1">CBM20 domain-containing protein</fullName>
    </recommendedName>
</protein>
<dbReference type="VEuPathDB" id="AmoebaDB:KM1_009810"/>
<dbReference type="InterPro" id="IPR002044">
    <property type="entry name" value="CBM20"/>
</dbReference>
<dbReference type="SMART" id="SM01065">
    <property type="entry name" value="CBM_2"/>
    <property type="match status" value="1"/>
</dbReference>
<evidence type="ECO:0000259" key="1">
    <source>
        <dbReference type="PROSITE" id="PS51166"/>
    </source>
</evidence>
<dbReference type="GO" id="GO:0016020">
    <property type="term" value="C:membrane"/>
    <property type="evidence" value="ECO:0007669"/>
    <property type="project" value="TreeGrafter"/>
</dbReference>
<dbReference type="VEuPathDB" id="AmoebaDB:EHI5A_009900"/>
<proteinExistence type="predicted"/>
<evidence type="ECO:0000313" key="3">
    <source>
        <dbReference type="Proteomes" id="UP000078387"/>
    </source>
</evidence>
<dbReference type="VEuPathDB" id="AmoebaDB:EHI8A_011210"/>
<gene>
    <name evidence="2" type="ORF">CL6EHI_107050</name>
</gene>
<comment type="caution">
    <text evidence="2">The sequence shown here is derived from an EMBL/GenBank/DDBJ whole genome shotgun (WGS) entry which is preliminary data.</text>
</comment>
<sequence length="125" mass="14358">MVHIIFIIDYKTHPGQVVRVCGSAKELGSWTEGYTMTYKDGKCIAEVDINTIPFEYKFQVYNCDGHYVEQWESCANRLFILCKQADEIVVESVWNYPDGTKISSKRTKIVKSTIKKSCSQEFADL</sequence>
<evidence type="ECO:0000313" key="2">
    <source>
        <dbReference type="EMBL" id="GAT94919.1"/>
    </source>
</evidence>
<dbReference type="Pfam" id="PF00686">
    <property type="entry name" value="CBM_20"/>
    <property type="match status" value="1"/>
</dbReference>
<dbReference type="InterPro" id="IPR013783">
    <property type="entry name" value="Ig-like_fold"/>
</dbReference>
<dbReference type="GO" id="GO:2001070">
    <property type="term" value="F:starch binding"/>
    <property type="evidence" value="ECO:0007669"/>
    <property type="project" value="InterPro"/>
</dbReference>